<sequence>MPINQITAPQLQQRLKAEPAPVLLDVREKHEYAYAHIPASQLIPLGQISERYDELDKNAEIVVICHHGVRSLQACHFLQQLGFSQLSNLQGGIDAWSVLCDSSVPRY</sequence>
<accession>A0A975MM76</accession>
<dbReference type="SUPFAM" id="SSF52821">
    <property type="entry name" value="Rhodanese/Cell cycle control phosphatase"/>
    <property type="match status" value="1"/>
</dbReference>
<dbReference type="Proteomes" id="UP000676649">
    <property type="component" value="Chromosome"/>
</dbReference>
<dbReference type="Gene3D" id="3.40.250.10">
    <property type="entry name" value="Rhodanese-like domain"/>
    <property type="match status" value="1"/>
</dbReference>
<dbReference type="SMART" id="SM00450">
    <property type="entry name" value="RHOD"/>
    <property type="match status" value="1"/>
</dbReference>
<reference evidence="2" key="1">
    <citation type="submission" date="2021-04" db="EMBL/GenBank/DDBJ databases">
        <title>Draft genome sequence data of methanotrophic Methylovulum sp. strain S1L and Methylomonas sp. strain S2AM isolated from boreal lake water columns.</title>
        <authorList>
            <person name="Rissanen A.J."/>
            <person name="Mangayil R."/>
            <person name="Svenning M.M."/>
            <person name="Khanongnuch R."/>
        </authorList>
    </citation>
    <scope>NUCLEOTIDE SEQUENCE</scope>
    <source>
        <strain evidence="2">S2AM</strain>
    </source>
</reference>
<dbReference type="RefSeq" id="WP_215580612.1">
    <property type="nucleotide sequence ID" value="NZ_CP073754.1"/>
</dbReference>
<organism evidence="2 3">
    <name type="scientific">Methylomonas paludis</name>
    <dbReference type="NCBI Taxonomy" id="1173101"/>
    <lineage>
        <taxon>Bacteria</taxon>
        <taxon>Pseudomonadati</taxon>
        <taxon>Pseudomonadota</taxon>
        <taxon>Gammaproteobacteria</taxon>
        <taxon>Methylococcales</taxon>
        <taxon>Methylococcaceae</taxon>
        <taxon>Methylomonas</taxon>
    </lineage>
</organism>
<proteinExistence type="predicted"/>
<evidence type="ECO:0000313" key="2">
    <source>
        <dbReference type="EMBL" id="QWF69939.1"/>
    </source>
</evidence>
<dbReference type="PANTHER" id="PTHR43031">
    <property type="entry name" value="FAD-DEPENDENT OXIDOREDUCTASE"/>
    <property type="match status" value="1"/>
</dbReference>
<gene>
    <name evidence="2" type="ORF">KEF85_11310</name>
</gene>
<keyword evidence="3" id="KW-1185">Reference proteome</keyword>
<evidence type="ECO:0000313" key="3">
    <source>
        <dbReference type="Proteomes" id="UP000676649"/>
    </source>
</evidence>
<dbReference type="PROSITE" id="PS50206">
    <property type="entry name" value="RHODANESE_3"/>
    <property type="match status" value="1"/>
</dbReference>
<dbReference type="PANTHER" id="PTHR43031:SF17">
    <property type="entry name" value="SULFURTRANSFERASE YTWF-RELATED"/>
    <property type="match status" value="1"/>
</dbReference>
<dbReference type="InterPro" id="IPR001763">
    <property type="entry name" value="Rhodanese-like_dom"/>
</dbReference>
<dbReference type="KEGG" id="mpad:KEF85_11310"/>
<dbReference type="Pfam" id="PF00581">
    <property type="entry name" value="Rhodanese"/>
    <property type="match status" value="1"/>
</dbReference>
<evidence type="ECO:0000259" key="1">
    <source>
        <dbReference type="PROSITE" id="PS50206"/>
    </source>
</evidence>
<dbReference type="EMBL" id="CP073754">
    <property type="protein sequence ID" value="QWF69939.1"/>
    <property type="molecule type" value="Genomic_DNA"/>
</dbReference>
<dbReference type="InterPro" id="IPR050229">
    <property type="entry name" value="GlpE_sulfurtransferase"/>
</dbReference>
<protein>
    <submittedName>
        <fullName evidence="2">Rhodanese</fullName>
    </submittedName>
</protein>
<dbReference type="AlphaFoldDB" id="A0A975MM76"/>
<name>A0A975MM76_9GAMM</name>
<dbReference type="InterPro" id="IPR036873">
    <property type="entry name" value="Rhodanese-like_dom_sf"/>
</dbReference>
<feature type="domain" description="Rhodanese" evidence="1">
    <location>
        <begin position="17"/>
        <end position="105"/>
    </location>
</feature>